<evidence type="ECO:0000313" key="2">
    <source>
        <dbReference type="Proteomes" id="UP001055811"/>
    </source>
</evidence>
<keyword evidence="2" id="KW-1185">Reference proteome</keyword>
<dbReference type="EMBL" id="CM042015">
    <property type="protein sequence ID" value="KAI3708090.1"/>
    <property type="molecule type" value="Genomic_DNA"/>
</dbReference>
<accession>A0ACB9AEL9</accession>
<proteinExistence type="predicted"/>
<name>A0ACB9AEL9_CICIN</name>
<sequence length="222" mass="24480">MLYLREPLQDSYPSESPILAGNVMMYMNFSSASTGEFSEFLSSISESWRDSRNHEMMLMDQMGSRNVQGQGLSLSLSSHIPPTGIQFYSGDYRNPNIFFRPESSSMMPNFHGSNLDSIKTDVSPYGIGNVLRGITDSKYLKSAQKLLDEIVNVGKALKQQNSRKESTEPMTAVCGSAAETTASYSTAWNDATTYLETTTRASGKFRVDSVSVVQAFSSSVIH</sequence>
<organism evidence="1 2">
    <name type="scientific">Cichorium intybus</name>
    <name type="common">Chicory</name>
    <dbReference type="NCBI Taxonomy" id="13427"/>
    <lineage>
        <taxon>Eukaryota</taxon>
        <taxon>Viridiplantae</taxon>
        <taxon>Streptophyta</taxon>
        <taxon>Embryophyta</taxon>
        <taxon>Tracheophyta</taxon>
        <taxon>Spermatophyta</taxon>
        <taxon>Magnoliopsida</taxon>
        <taxon>eudicotyledons</taxon>
        <taxon>Gunneridae</taxon>
        <taxon>Pentapetalae</taxon>
        <taxon>asterids</taxon>
        <taxon>campanulids</taxon>
        <taxon>Asterales</taxon>
        <taxon>Asteraceae</taxon>
        <taxon>Cichorioideae</taxon>
        <taxon>Cichorieae</taxon>
        <taxon>Cichoriinae</taxon>
        <taxon>Cichorium</taxon>
    </lineage>
</organism>
<reference evidence="1 2" key="2">
    <citation type="journal article" date="2022" name="Mol. Ecol. Resour.">
        <title>The genomes of chicory, endive, great burdock and yacon provide insights into Asteraceae paleo-polyploidization history and plant inulin production.</title>
        <authorList>
            <person name="Fan W."/>
            <person name="Wang S."/>
            <person name="Wang H."/>
            <person name="Wang A."/>
            <person name="Jiang F."/>
            <person name="Liu H."/>
            <person name="Zhao H."/>
            <person name="Xu D."/>
            <person name="Zhang Y."/>
        </authorList>
    </citation>
    <scope>NUCLEOTIDE SEQUENCE [LARGE SCALE GENOMIC DNA]</scope>
    <source>
        <strain evidence="2">cv. Punajuju</strain>
        <tissue evidence="1">Leaves</tissue>
    </source>
</reference>
<evidence type="ECO:0000313" key="1">
    <source>
        <dbReference type="EMBL" id="KAI3708090.1"/>
    </source>
</evidence>
<gene>
    <name evidence="1" type="ORF">L2E82_37137</name>
</gene>
<protein>
    <submittedName>
        <fullName evidence="1">Uncharacterized protein</fullName>
    </submittedName>
</protein>
<reference evidence="2" key="1">
    <citation type="journal article" date="2022" name="Mol. Ecol. Resour.">
        <title>The genomes of chicory, endive, great burdock and yacon provide insights into Asteraceae palaeo-polyploidization history and plant inulin production.</title>
        <authorList>
            <person name="Fan W."/>
            <person name="Wang S."/>
            <person name="Wang H."/>
            <person name="Wang A."/>
            <person name="Jiang F."/>
            <person name="Liu H."/>
            <person name="Zhao H."/>
            <person name="Xu D."/>
            <person name="Zhang Y."/>
        </authorList>
    </citation>
    <scope>NUCLEOTIDE SEQUENCE [LARGE SCALE GENOMIC DNA]</scope>
    <source>
        <strain evidence="2">cv. Punajuju</strain>
    </source>
</reference>
<dbReference type="Proteomes" id="UP001055811">
    <property type="component" value="Linkage Group LG07"/>
</dbReference>
<comment type="caution">
    <text evidence="1">The sequence shown here is derived from an EMBL/GenBank/DDBJ whole genome shotgun (WGS) entry which is preliminary data.</text>
</comment>